<comment type="caution">
    <text evidence="1">The sequence shown here is derived from an EMBL/GenBank/DDBJ whole genome shotgun (WGS) entry which is preliminary data.</text>
</comment>
<evidence type="ECO:0000313" key="2">
    <source>
        <dbReference type="Proteomes" id="UP001144978"/>
    </source>
</evidence>
<organism evidence="1 2">
    <name type="scientific">Trametes sanguinea</name>
    <dbReference type="NCBI Taxonomy" id="158606"/>
    <lineage>
        <taxon>Eukaryota</taxon>
        <taxon>Fungi</taxon>
        <taxon>Dikarya</taxon>
        <taxon>Basidiomycota</taxon>
        <taxon>Agaricomycotina</taxon>
        <taxon>Agaricomycetes</taxon>
        <taxon>Polyporales</taxon>
        <taxon>Polyporaceae</taxon>
        <taxon>Trametes</taxon>
    </lineage>
</organism>
<gene>
    <name evidence="1" type="ORF">NUW54_g4450</name>
</gene>
<sequence>MPGALRPMANRRTAGCTAQPPDVTLVMHMRAPRGQRSWQPGAQASQQAQHGNGIPGMFELRKQRRGQKGPDEKPARRAVRSAREIRVW</sequence>
<accession>A0ACC1Q0N3</accession>
<dbReference type="EMBL" id="JANSHE010001016">
    <property type="protein sequence ID" value="KAJ3005203.1"/>
    <property type="molecule type" value="Genomic_DNA"/>
</dbReference>
<proteinExistence type="predicted"/>
<dbReference type="Proteomes" id="UP001144978">
    <property type="component" value="Unassembled WGS sequence"/>
</dbReference>
<name>A0ACC1Q0N3_9APHY</name>
<evidence type="ECO:0000313" key="1">
    <source>
        <dbReference type="EMBL" id="KAJ3005203.1"/>
    </source>
</evidence>
<protein>
    <submittedName>
        <fullName evidence="1">Uncharacterized protein</fullName>
    </submittedName>
</protein>
<keyword evidence="2" id="KW-1185">Reference proteome</keyword>
<reference evidence="1" key="1">
    <citation type="submission" date="2022-08" db="EMBL/GenBank/DDBJ databases">
        <title>Genome Sequence of Pycnoporus sanguineus.</title>
        <authorList>
            <person name="Buettner E."/>
        </authorList>
    </citation>
    <scope>NUCLEOTIDE SEQUENCE</scope>
    <source>
        <strain evidence="1">CG-C14</strain>
    </source>
</reference>